<accession>A0A0J1II26</accession>
<dbReference type="PANTHER" id="PTHR34474:SF2">
    <property type="entry name" value="SIGNAL TRANSDUCTION PROTEIN TRAP"/>
    <property type="match status" value="1"/>
</dbReference>
<organism evidence="1 2">
    <name type="scientific">Niallia circulans</name>
    <name type="common">Bacillus circulans</name>
    <dbReference type="NCBI Taxonomy" id="1397"/>
    <lineage>
        <taxon>Bacteria</taxon>
        <taxon>Bacillati</taxon>
        <taxon>Bacillota</taxon>
        <taxon>Bacilli</taxon>
        <taxon>Bacillales</taxon>
        <taxon>Bacillaceae</taxon>
        <taxon>Niallia</taxon>
    </lineage>
</organism>
<dbReference type="GeneID" id="56348452"/>
<protein>
    <recommendedName>
        <fullName evidence="3">Antibiotic biosynthesis monooxygenase</fullName>
    </recommendedName>
</protein>
<evidence type="ECO:0000313" key="2">
    <source>
        <dbReference type="Proteomes" id="UP000036045"/>
    </source>
</evidence>
<name>A0A0J1II26_NIACI</name>
<dbReference type="Proteomes" id="UP000036045">
    <property type="component" value="Unassembled WGS sequence"/>
</dbReference>
<dbReference type="EMBL" id="LDPH01000014">
    <property type="protein sequence ID" value="KLV25654.1"/>
    <property type="molecule type" value="Genomic_DNA"/>
</dbReference>
<sequence length="174" mass="20358">MNIYLTSGTYDYLGKKYESKFSNETLLLMQEEASDRAILLHESQAPSFFQEPRSYDILFSYGMLENKGFITMNHIPVSEENKPVFEHKMMKYFTSIPNKTMTAIRFLRPAKGDTYILFCLWEEKANYIKWKQHEANVEAPIGKSNEKSWNSSQHSIFNGKPYFVQLTIPNEEKA</sequence>
<evidence type="ECO:0008006" key="3">
    <source>
        <dbReference type="Google" id="ProtNLM"/>
    </source>
</evidence>
<dbReference type="PATRIC" id="fig|1397.4.peg.1145"/>
<keyword evidence="2" id="KW-1185">Reference proteome</keyword>
<dbReference type="AlphaFoldDB" id="A0A0J1II26"/>
<evidence type="ECO:0000313" key="1">
    <source>
        <dbReference type="EMBL" id="KLV25654.1"/>
    </source>
</evidence>
<reference evidence="1 2" key="1">
    <citation type="submission" date="2015-05" db="EMBL/GenBank/DDBJ databases">
        <title>Whole genome sequence and identification of bacterial endophytes from Costus igneus.</title>
        <authorList>
            <person name="Lee Y.P."/>
            <person name="Gan H.M."/>
            <person name="Eng W."/>
            <person name="Wheatley M.S."/>
            <person name="Caraballo A."/>
            <person name="Polter S."/>
            <person name="Savka M.A."/>
            <person name="Hudson A.O."/>
        </authorList>
    </citation>
    <scope>NUCLEOTIDE SEQUENCE [LARGE SCALE GENOMIC DNA]</scope>
    <source>
        <strain evidence="1 2">RIT379</strain>
    </source>
</reference>
<dbReference type="PANTHER" id="PTHR34474">
    <property type="entry name" value="SIGNAL TRANSDUCTION PROTEIN TRAP"/>
    <property type="match status" value="1"/>
</dbReference>
<dbReference type="OrthoDB" id="2352283at2"/>
<dbReference type="InterPro" id="IPR050404">
    <property type="entry name" value="Heme-degrading_MO"/>
</dbReference>
<gene>
    <name evidence="1" type="ORF">ABW02_14855</name>
</gene>
<dbReference type="Gene3D" id="3.30.70.100">
    <property type="match status" value="1"/>
</dbReference>
<comment type="caution">
    <text evidence="1">The sequence shown here is derived from an EMBL/GenBank/DDBJ whole genome shotgun (WGS) entry which is preliminary data.</text>
</comment>
<proteinExistence type="predicted"/>
<dbReference type="RefSeq" id="WP_047943072.1">
    <property type="nucleotide sequence ID" value="NZ_CP053989.1"/>
</dbReference>